<evidence type="ECO:0000313" key="4">
    <source>
        <dbReference type="Proteomes" id="UP000184240"/>
    </source>
</evidence>
<dbReference type="RefSeq" id="WP_072982760.1">
    <property type="nucleotide sequence ID" value="NZ_FQXT01000003.1"/>
</dbReference>
<dbReference type="InterPro" id="IPR036513">
    <property type="entry name" value="STAS_dom_sf"/>
</dbReference>
<reference evidence="3" key="1">
    <citation type="submission" date="2016-11" db="EMBL/GenBank/DDBJ databases">
        <authorList>
            <person name="Jaros S."/>
            <person name="Januszkiewicz K."/>
            <person name="Wedrychowicz H."/>
        </authorList>
    </citation>
    <scope>NUCLEOTIDE SEQUENCE [LARGE SCALE GENOMIC DNA]</scope>
    <source>
        <strain evidence="3">DSM 19859</strain>
    </source>
</reference>
<dbReference type="PROSITE" id="PS50801">
    <property type="entry name" value="STAS"/>
    <property type="match status" value="1"/>
</dbReference>
<dbReference type="InterPro" id="IPR002645">
    <property type="entry name" value="STAS_dom"/>
</dbReference>
<feature type="domain" description="STAS" evidence="1">
    <location>
        <begin position="1"/>
        <end position="96"/>
    </location>
</feature>
<protein>
    <recommendedName>
        <fullName evidence="1">STAS domain-containing protein</fullName>
    </recommendedName>
</protein>
<reference evidence="4" key="2">
    <citation type="submission" date="2016-11" db="EMBL/GenBank/DDBJ databases">
        <authorList>
            <person name="Varghese N."/>
            <person name="Submissions S."/>
        </authorList>
    </citation>
    <scope>NUCLEOTIDE SEQUENCE [LARGE SCALE GENOMIC DNA]</scope>
    <source>
        <strain evidence="4">DSM 19859</strain>
    </source>
</reference>
<evidence type="ECO:0000313" key="3">
    <source>
        <dbReference type="EMBL" id="SHI09142.1"/>
    </source>
</evidence>
<proteinExistence type="predicted"/>
<sequence length="96" mass="11107">MVSIASYRRIEINETIDCINVSEMQRKIEFELNEYKTIIISLKKLKRIDLSGLYMIYLLKQKSPANTIILEGLENSAFLKAIEKTGTAHLLYKIRA</sequence>
<evidence type="ECO:0000313" key="5">
    <source>
        <dbReference type="Proteomes" id="UP000290037"/>
    </source>
</evidence>
<dbReference type="OrthoDB" id="330728at49546"/>
<evidence type="ECO:0000313" key="2">
    <source>
        <dbReference type="EMBL" id="RXG30608.1"/>
    </source>
</evidence>
<dbReference type="Proteomes" id="UP000290037">
    <property type="component" value="Unassembled WGS sequence"/>
</dbReference>
<dbReference type="Pfam" id="PF01740">
    <property type="entry name" value="STAS"/>
    <property type="match status" value="1"/>
</dbReference>
<keyword evidence="5" id="KW-1185">Reference proteome</keyword>
<name>A0A1M5YAY3_9FLAO</name>
<dbReference type="SUPFAM" id="SSF52091">
    <property type="entry name" value="SpoIIaa-like"/>
    <property type="match status" value="1"/>
</dbReference>
<dbReference type="Proteomes" id="UP000184240">
    <property type="component" value="Unassembled WGS sequence"/>
</dbReference>
<dbReference type="EMBL" id="FQXT01000003">
    <property type="protein sequence ID" value="SHI09142.1"/>
    <property type="molecule type" value="Genomic_DNA"/>
</dbReference>
<reference evidence="2 5" key="3">
    <citation type="submission" date="2018-07" db="EMBL/GenBank/DDBJ databases">
        <title>Leeuwenhoekiella genomics.</title>
        <authorList>
            <person name="Tahon G."/>
            <person name="Willems A."/>
        </authorList>
    </citation>
    <scope>NUCLEOTIDE SEQUENCE [LARGE SCALE GENOMIC DNA]</scope>
    <source>
        <strain evidence="2 5">LMG 24856</strain>
    </source>
</reference>
<dbReference type="AlphaFoldDB" id="A0A1M5YAY3"/>
<organism evidence="3 4">
    <name type="scientific">Leeuwenhoekiella palythoae</name>
    <dbReference type="NCBI Taxonomy" id="573501"/>
    <lineage>
        <taxon>Bacteria</taxon>
        <taxon>Pseudomonadati</taxon>
        <taxon>Bacteroidota</taxon>
        <taxon>Flavobacteriia</taxon>
        <taxon>Flavobacteriales</taxon>
        <taxon>Flavobacteriaceae</taxon>
        <taxon>Leeuwenhoekiella</taxon>
    </lineage>
</organism>
<evidence type="ECO:0000259" key="1">
    <source>
        <dbReference type="PROSITE" id="PS50801"/>
    </source>
</evidence>
<accession>A0A1M5YAY3</accession>
<dbReference type="EMBL" id="QOVN01000002">
    <property type="protein sequence ID" value="RXG30608.1"/>
    <property type="molecule type" value="Genomic_DNA"/>
</dbReference>
<gene>
    <name evidence="2" type="ORF">DSM01_1359</name>
    <name evidence="3" type="ORF">SAMN04487999_2068</name>
</gene>